<comment type="caution">
    <text evidence="1">The sequence shown here is derived from an EMBL/GenBank/DDBJ whole genome shotgun (WGS) entry which is preliminary data.</text>
</comment>
<evidence type="ECO:0008006" key="3">
    <source>
        <dbReference type="Google" id="ProtNLM"/>
    </source>
</evidence>
<reference evidence="1 2" key="1">
    <citation type="journal article" date="2004" name="Int. J. Syst. Evol. Microbiol.">
        <title>Kaistella koreensis gen. nov., sp. nov., a novel member of the Chryseobacterium-Bergeyella-Riemerella branch.</title>
        <authorList>
            <person name="Kim M.K."/>
            <person name="Im W.T."/>
            <person name="Shin Y.K."/>
            <person name="Lim J.H."/>
            <person name="Kim S.H."/>
            <person name="Lee B.C."/>
            <person name="Park M.Y."/>
            <person name="Lee K.Y."/>
            <person name="Lee S.T."/>
        </authorList>
    </citation>
    <scope>NUCLEOTIDE SEQUENCE [LARGE SCALE GENOMIC DNA]</scope>
    <source>
        <strain evidence="1 2">CCUG 49689</strain>
    </source>
</reference>
<dbReference type="EMBL" id="LFNG01000004">
    <property type="protein sequence ID" value="KMQ71966.1"/>
    <property type="molecule type" value="Genomic_DNA"/>
</dbReference>
<dbReference type="AlphaFoldDB" id="A0A0J7J1N0"/>
<proteinExistence type="predicted"/>
<sequence>MKNIMENNHHLKPLSEVYNTLRNRGITKEIRMNDRHQMVLGENEKIYSSPNDLCIVKSYRFEGMSSADDNAVLYILEDKDGIKATILDSYGSESNYEGPEFGNFLRQIPFEEKEEYNID</sequence>
<dbReference type="PATRIC" id="fig|1304281.5.peg.602"/>
<organism evidence="1 2">
    <name type="scientific">Chryseobacterium koreense CCUG 49689</name>
    <dbReference type="NCBI Taxonomy" id="1304281"/>
    <lineage>
        <taxon>Bacteria</taxon>
        <taxon>Pseudomonadati</taxon>
        <taxon>Bacteroidota</taxon>
        <taxon>Flavobacteriia</taxon>
        <taxon>Flavobacteriales</taxon>
        <taxon>Weeksellaceae</taxon>
        <taxon>Chryseobacterium group</taxon>
        <taxon>Chryseobacterium</taxon>
    </lineage>
</organism>
<dbReference type="STRING" id="1304281.ACM44_02785"/>
<protein>
    <recommendedName>
        <fullName evidence="3">Phosphoribosylpyrophosphate synthetase</fullName>
    </recommendedName>
</protein>
<gene>
    <name evidence="1" type="ORF">ACM44_02785</name>
</gene>
<evidence type="ECO:0000313" key="1">
    <source>
        <dbReference type="EMBL" id="KMQ71966.1"/>
    </source>
</evidence>
<name>A0A0J7J1N0_9FLAO</name>
<accession>A0A0J7J1N0</accession>
<keyword evidence="2" id="KW-1185">Reference proteome</keyword>
<evidence type="ECO:0000313" key="2">
    <source>
        <dbReference type="Proteomes" id="UP000035900"/>
    </source>
</evidence>
<dbReference type="Proteomes" id="UP000035900">
    <property type="component" value="Unassembled WGS sequence"/>
</dbReference>